<name>A0AAD3S3E8_NEPGR</name>
<dbReference type="GO" id="GO:0005634">
    <property type="term" value="C:nucleus"/>
    <property type="evidence" value="ECO:0007669"/>
    <property type="project" value="UniProtKB-SubCell"/>
</dbReference>
<evidence type="ECO:0000256" key="2">
    <source>
        <dbReference type="ARBA" id="ARBA00006728"/>
    </source>
</evidence>
<dbReference type="PROSITE" id="PS51745">
    <property type="entry name" value="PB1"/>
    <property type="match status" value="1"/>
</dbReference>
<comment type="subcellular location">
    <subcellularLocation>
        <location evidence="1 8">Nucleus</location>
    </subcellularLocation>
</comment>
<sequence length="211" mass="23731">MVNHFPGFETFAMDFKETELTLGPPGEFRVSGRKSGKKRGFPEMLDLNLSGPNGRRNDSGAQLEQEASSSPKSPAAKEQLVGWPPLRASRKNAMRSGGSNYVKVAVDGAPYLRKVDLQMYISYEQLLKALEDMFCYFTIRNYFMEPMNGYEYVPTYEDKDGDWMMVGDVPWKIFVESCKRIRLMKGSEAAGLEPRTPPQNAVMEAAEEDSG</sequence>
<keyword evidence="5 8" id="KW-0804">Transcription</keyword>
<dbReference type="Proteomes" id="UP001279734">
    <property type="component" value="Unassembled WGS sequence"/>
</dbReference>
<evidence type="ECO:0000256" key="8">
    <source>
        <dbReference type="RuleBase" id="RU004549"/>
    </source>
</evidence>
<comment type="subunit">
    <text evidence="8">Homodimers and heterodimers.</text>
</comment>
<proteinExistence type="inferred from homology"/>
<comment type="similarity">
    <text evidence="2 8">Belongs to the Aux/IAA family.</text>
</comment>
<organism evidence="11 12">
    <name type="scientific">Nepenthes gracilis</name>
    <name type="common">Slender pitcher plant</name>
    <dbReference type="NCBI Taxonomy" id="150966"/>
    <lineage>
        <taxon>Eukaryota</taxon>
        <taxon>Viridiplantae</taxon>
        <taxon>Streptophyta</taxon>
        <taxon>Embryophyta</taxon>
        <taxon>Tracheophyta</taxon>
        <taxon>Spermatophyta</taxon>
        <taxon>Magnoliopsida</taxon>
        <taxon>eudicotyledons</taxon>
        <taxon>Gunneridae</taxon>
        <taxon>Pentapetalae</taxon>
        <taxon>Caryophyllales</taxon>
        <taxon>Nepenthaceae</taxon>
        <taxon>Nepenthes</taxon>
    </lineage>
</organism>
<keyword evidence="4 8" id="KW-0805">Transcription regulation</keyword>
<dbReference type="SUPFAM" id="SSF54277">
    <property type="entry name" value="CAD &amp; PB1 domains"/>
    <property type="match status" value="1"/>
</dbReference>
<dbReference type="Pfam" id="PF02309">
    <property type="entry name" value="AUX_IAA"/>
    <property type="match status" value="1"/>
</dbReference>
<keyword evidence="7 8" id="KW-0927">Auxin signaling pathway</keyword>
<feature type="region of interest" description="Disordered" evidence="9">
    <location>
        <begin position="22"/>
        <end position="81"/>
    </location>
</feature>
<dbReference type="PANTHER" id="PTHR31734">
    <property type="entry name" value="AUXIN-RESPONSIVE PROTEIN IAA17"/>
    <property type="match status" value="1"/>
</dbReference>
<accession>A0AAD3S3E8</accession>
<dbReference type="EMBL" id="BSYO01000004">
    <property type="protein sequence ID" value="GMH03656.1"/>
    <property type="molecule type" value="Genomic_DNA"/>
</dbReference>
<evidence type="ECO:0000313" key="11">
    <source>
        <dbReference type="EMBL" id="GMH03656.1"/>
    </source>
</evidence>
<evidence type="ECO:0000256" key="9">
    <source>
        <dbReference type="SAM" id="MobiDB-lite"/>
    </source>
</evidence>
<dbReference type="GO" id="GO:0009734">
    <property type="term" value="P:auxin-activated signaling pathway"/>
    <property type="evidence" value="ECO:0007669"/>
    <property type="project" value="UniProtKB-UniRule"/>
</dbReference>
<protein>
    <recommendedName>
        <fullName evidence="8">Auxin-responsive protein</fullName>
    </recommendedName>
</protein>
<feature type="domain" description="PB1" evidence="10">
    <location>
        <begin position="99"/>
        <end position="186"/>
    </location>
</feature>
<gene>
    <name evidence="11" type="ORF">Nepgr_005495</name>
</gene>
<evidence type="ECO:0000256" key="6">
    <source>
        <dbReference type="ARBA" id="ARBA00023242"/>
    </source>
</evidence>
<dbReference type="InterPro" id="IPR003311">
    <property type="entry name" value="AUX_IAA"/>
</dbReference>
<evidence type="ECO:0000256" key="5">
    <source>
        <dbReference type="ARBA" id="ARBA00023163"/>
    </source>
</evidence>
<evidence type="ECO:0000259" key="10">
    <source>
        <dbReference type="PROSITE" id="PS51745"/>
    </source>
</evidence>
<evidence type="ECO:0000256" key="1">
    <source>
        <dbReference type="ARBA" id="ARBA00004123"/>
    </source>
</evidence>
<dbReference type="FunFam" id="3.10.20.90:FF:000078">
    <property type="entry name" value="Auxin-responsive protein"/>
    <property type="match status" value="1"/>
</dbReference>
<dbReference type="PANTHER" id="PTHR31734:SF34">
    <property type="entry name" value="AUXIN-RESPONSIVE PROTEIN IAA15"/>
    <property type="match status" value="1"/>
</dbReference>
<comment type="caution">
    <text evidence="11">The sequence shown here is derived from an EMBL/GenBank/DDBJ whole genome shotgun (WGS) entry which is preliminary data.</text>
</comment>
<evidence type="ECO:0000313" key="12">
    <source>
        <dbReference type="Proteomes" id="UP001279734"/>
    </source>
</evidence>
<keyword evidence="6 8" id="KW-0539">Nucleus</keyword>
<evidence type="ECO:0000256" key="7">
    <source>
        <dbReference type="ARBA" id="ARBA00023294"/>
    </source>
</evidence>
<dbReference type="Gene3D" id="3.10.20.90">
    <property type="entry name" value="Phosphatidylinositol 3-kinase Catalytic Subunit, Chain A, domain 1"/>
    <property type="match status" value="1"/>
</dbReference>
<comment type="function">
    <text evidence="8">Aux/IAA proteins are short-lived transcriptional factors that function as repressors of early auxin response genes at low auxin concentrations.</text>
</comment>
<evidence type="ECO:0000256" key="3">
    <source>
        <dbReference type="ARBA" id="ARBA00022491"/>
    </source>
</evidence>
<feature type="compositionally biased region" description="Low complexity" evidence="9">
    <location>
        <begin position="64"/>
        <end position="79"/>
    </location>
</feature>
<evidence type="ECO:0000256" key="4">
    <source>
        <dbReference type="ARBA" id="ARBA00023015"/>
    </source>
</evidence>
<reference evidence="11" key="1">
    <citation type="submission" date="2023-05" db="EMBL/GenBank/DDBJ databases">
        <title>Nepenthes gracilis genome sequencing.</title>
        <authorList>
            <person name="Fukushima K."/>
        </authorList>
    </citation>
    <scope>NUCLEOTIDE SEQUENCE</scope>
    <source>
        <strain evidence="11">SING2019-196</strain>
    </source>
</reference>
<feature type="region of interest" description="Disordered" evidence="9">
    <location>
        <begin position="189"/>
        <end position="211"/>
    </location>
</feature>
<dbReference type="InterPro" id="IPR053793">
    <property type="entry name" value="PB1-like"/>
</dbReference>
<dbReference type="GO" id="GO:0006355">
    <property type="term" value="P:regulation of DNA-templated transcription"/>
    <property type="evidence" value="ECO:0007669"/>
    <property type="project" value="InterPro"/>
</dbReference>
<keyword evidence="12" id="KW-1185">Reference proteome</keyword>
<keyword evidence="3 8" id="KW-0678">Repressor</keyword>
<dbReference type="AlphaFoldDB" id="A0AAD3S3E8"/>
<dbReference type="InterPro" id="IPR033389">
    <property type="entry name" value="AUX/IAA_dom"/>
</dbReference>